<proteinExistence type="predicted"/>
<feature type="transmembrane region" description="Helical" evidence="1">
    <location>
        <begin position="259"/>
        <end position="283"/>
    </location>
</feature>
<organism evidence="2 3">
    <name type="scientific">Elysia crispata</name>
    <name type="common">lettuce slug</name>
    <dbReference type="NCBI Taxonomy" id="231223"/>
    <lineage>
        <taxon>Eukaryota</taxon>
        <taxon>Metazoa</taxon>
        <taxon>Spiralia</taxon>
        <taxon>Lophotrochozoa</taxon>
        <taxon>Mollusca</taxon>
        <taxon>Gastropoda</taxon>
        <taxon>Heterobranchia</taxon>
        <taxon>Euthyneura</taxon>
        <taxon>Panpulmonata</taxon>
        <taxon>Sacoglossa</taxon>
        <taxon>Placobranchoidea</taxon>
        <taxon>Plakobranchidae</taxon>
        <taxon>Elysia</taxon>
    </lineage>
</organism>
<evidence type="ECO:0000256" key="1">
    <source>
        <dbReference type="SAM" id="Phobius"/>
    </source>
</evidence>
<dbReference type="InterPro" id="IPR036280">
    <property type="entry name" value="Multihaem_cyt_sf"/>
</dbReference>
<evidence type="ECO:0000313" key="2">
    <source>
        <dbReference type="EMBL" id="KAK3765515.1"/>
    </source>
</evidence>
<dbReference type="AlphaFoldDB" id="A0AAE0ZA34"/>
<accession>A0AAE0ZA34</accession>
<keyword evidence="1" id="KW-0812">Transmembrane</keyword>
<name>A0AAE0ZA34_9GAST</name>
<feature type="transmembrane region" description="Helical" evidence="1">
    <location>
        <begin position="404"/>
        <end position="428"/>
    </location>
</feature>
<evidence type="ECO:0000313" key="3">
    <source>
        <dbReference type="Proteomes" id="UP001283361"/>
    </source>
</evidence>
<keyword evidence="1" id="KW-0472">Membrane</keyword>
<keyword evidence="1" id="KW-1133">Transmembrane helix</keyword>
<dbReference type="Proteomes" id="UP001283361">
    <property type="component" value="Unassembled WGS sequence"/>
</dbReference>
<dbReference type="InterPro" id="IPR040319">
    <property type="entry name" value="LSD1-like"/>
</dbReference>
<dbReference type="PANTHER" id="PTHR31747">
    <property type="entry name" value="PROTEIN LSD1"/>
    <property type="match status" value="1"/>
</dbReference>
<dbReference type="PANTHER" id="PTHR31747:SF3">
    <property type="entry name" value="PROTEIN LSD1"/>
    <property type="match status" value="1"/>
</dbReference>
<comment type="caution">
    <text evidence="2">The sequence shown here is derived from an EMBL/GenBank/DDBJ whole genome shotgun (WGS) entry which is preliminary data.</text>
</comment>
<sequence>MFLAAPHTTSSSGSLVLRLSKQDFHNPQAAALDAKRYIKLGTSCAKSNTERHAHQSSPDIPLLLPIREGPEKNLHVPKITKVKYRIKERSTDIGSPNPLSIRFSRNPRELNPIQEFHKSKLDSVIQRGKSIVLFDVWHFSCYTYHALFRVSSKCDSPDNVRTAIVTQIQYKPSSIWCVKSHPDPVQAAFNLVCKVSPRSSTSRLQSVCNVCHTLLLSTYSAAFNLVCNVCHTLLLSTYSAAFNLVCNVCHTLLLSTYSAVFNLVCSVCHTLLLSTYSAVFNLVCNVCHTLLLLTYSAAFSLVCNVCHTLLLSTYSAAFNLVCNVCHTLLLSTYSAAFNLLCNVCHTLLLSTYSAVFNLVCNVCHTLLLSTYSAAFNLVCNVCHTLLLSTYSAAFNLVCNVCHTLLLSTYSAAFNLVCNVCHTLLLSTYSALTSEMQPLSLFLLLQVMASLSISFVIDVAVDVILAAPIDAADVAEVFLVMCLLMISQSMCMLLLLISRANCAVTDFLNNILTVVRGVFTLLRLVGSEPVHYISNCVLLIH</sequence>
<gene>
    <name evidence="2" type="ORF">RRG08_054039</name>
</gene>
<feature type="transmembrane region" description="Helical" evidence="1">
    <location>
        <begin position="290"/>
        <end position="310"/>
    </location>
</feature>
<reference evidence="2" key="1">
    <citation type="journal article" date="2023" name="G3 (Bethesda)">
        <title>A reference genome for the long-term kleptoplast-retaining sea slug Elysia crispata morphotype clarki.</title>
        <authorList>
            <person name="Eastman K.E."/>
            <person name="Pendleton A.L."/>
            <person name="Shaikh M.A."/>
            <person name="Suttiyut T."/>
            <person name="Ogas R."/>
            <person name="Tomko P."/>
            <person name="Gavelis G."/>
            <person name="Widhalm J.R."/>
            <person name="Wisecaver J.H."/>
        </authorList>
    </citation>
    <scope>NUCLEOTIDE SEQUENCE</scope>
    <source>
        <strain evidence="2">ECLA1</strain>
    </source>
</reference>
<dbReference type="SUPFAM" id="SSF48695">
    <property type="entry name" value="Multiheme cytochromes"/>
    <property type="match status" value="2"/>
</dbReference>
<feature type="transmembrane region" description="Helical" evidence="1">
    <location>
        <begin position="373"/>
        <end position="397"/>
    </location>
</feature>
<feature type="transmembrane region" description="Helical" evidence="1">
    <location>
        <begin position="347"/>
        <end position="367"/>
    </location>
</feature>
<keyword evidence="3" id="KW-1185">Reference proteome</keyword>
<protein>
    <submittedName>
        <fullName evidence="2">Uncharacterized protein</fullName>
    </submittedName>
</protein>
<dbReference type="EMBL" id="JAWDGP010004298">
    <property type="protein sequence ID" value="KAK3765515.1"/>
    <property type="molecule type" value="Genomic_DNA"/>
</dbReference>
<feature type="transmembrane region" description="Helical" evidence="1">
    <location>
        <begin position="476"/>
        <end position="496"/>
    </location>
</feature>
<feature type="transmembrane region" description="Helical" evidence="1">
    <location>
        <begin position="440"/>
        <end position="464"/>
    </location>
</feature>